<comment type="caution">
    <text evidence="2">The sequence shown here is derived from an EMBL/GenBank/DDBJ whole genome shotgun (WGS) entry which is preliminary data.</text>
</comment>
<accession>A0ABS2N3C5</accession>
<dbReference type="RefSeq" id="WP_204501147.1">
    <property type="nucleotide sequence ID" value="NZ_JAFBDR010000019.1"/>
</dbReference>
<proteinExistence type="predicted"/>
<organism evidence="2 3">
    <name type="scientific">Aquibacillus albus</name>
    <dbReference type="NCBI Taxonomy" id="1168171"/>
    <lineage>
        <taxon>Bacteria</taxon>
        <taxon>Bacillati</taxon>
        <taxon>Bacillota</taxon>
        <taxon>Bacilli</taxon>
        <taxon>Bacillales</taxon>
        <taxon>Bacillaceae</taxon>
        <taxon>Aquibacillus</taxon>
    </lineage>
</organism>
<dbReference type="EMBL" id="JAFBDR010000019">
    <property type="protein sequence ID" value="MBM7572613.1"/>
    <property type="molecule type" value="Genomic_DNA"/>
</dbReference>
<name>A0ABS2N3C5_9BACI</name>
<keyword evidence="1" id="KW-1133">Transmembrane helix</keyword>
<sequence>MLNKFKALLLEEEGQGMTEYALVLGVIAIGVVAILITLGEEITAKFQDVVDMIKNPSGEESG</sequence>
<protein>
    <submittedName>
        <fullName evidence="2">Pilus assembly protein Flp/PilA</fullName>
    </submittedName>
</protein>
<evidence type="ECO:0000313" key="2">
    <source>
        <dbReference type="EMBL" id="MBM7572613.1"/>
    </source>
</evidence>
<gene>
    <name evidence="2" type="ORF">JOC48_003144</name>
</gene>
<keyword evidence="3" id="KW-1185">Reference proteome</keyword>
<evidence type="ECO:0000313" key="3">
    <source>
        <dbReference type="Proteomes" id="UP001296943"/>
    </source>
</evidence>
<dbReference type="Proteomes" id="UP001296943">
    <property type="component" value="Unassembled WGS sequence"/>
</dbReference>
<keyword evidence="1" id="KW-0812">Transmembrane</keyword>
<keyword evidence="1" id="KW-0472">Membrane</keyword>
<feature type="transmembrane region" description="Helical" evidence="1">
    <location>
        <begin position="20"/>
        <end position="38"/>
    </location>
</feature>
<reference evidence="2 3" key="1">
    <citation type="submission" date="2021-01" db="EMBL/GenBank/DDBJ databases">
        <title>Genomic Encyclopedia of Type Strains, Phase IV (KMG-IV): sequencing the most valuable type-strain genomes for metagenomic binning, comparative biology and taxonomic classification.</title>
        <authorList>
            <person name="Goeker M."/>
        </authorList>
    </citation>
    <scope>NUCLEOTIDE SEQUENCE [LARGE SCALE GENOMIC DNA]</scope>
    <source>
        <strain evidence="2 3">DSM 23711</strain>
    </source>
</reference>
<evidence type="ECO:0000256" key="1">
    <source>
        <dbReference type="SAM" id="Phobius"/>
    </source>
</evidence>